<dbReference type="GO" id="GO:0032196">
    <property type="term" value="P:transposition"/>
    <property type="evidence" value="ECO:0007669"/>
    <property type="project" value="UniProtKB-KW"/>
</dbReference>
<dbReference type="GO" id="GO:0016787">
    <property type="term" value="F:hydrolase activity"/>
    <property type="evidence" value="ECO:0007669"/>
    <property type="project" value="UniProtKB-KW"/>
</dbReference>
<evidence type="ECO:0000256" key="14">
    <source>
        <dbReference type="ARBA" id="ARBA00049244"/>
    </source>
</evidence>
<organism evidence="16 17">
    <name type="scientific">Austropuccinia psidii MF-1</name>
    <dbReference type="NCBI Taxonomy" id="1389203"/>
    <lineage>
        <taxon>Eukaryota</taxon>
        <taxon>Fungi</taxon>
        <taxon>Dikarya</taxon>
        <taxon>Basidiomycota</taxon>
        <taxon>Pucciniomycotina</taxon>
        <taxon>Pucciniomycetes</taxon>
        <taxon>Pucciniales</taxon>
        <taxon>Sphaerophragmiaceae</taxon>
        <taxon>Austropuccinia</taxon>
    </lineage>
</organism>
<dbReference type="InterPro" id="IPR012337">
    <property type="entry name" value="RNaseH-like_sf"/>
</dbReference>
<name>A0A9Q3HCY5_9BASI</name>
<evidence type="ECO:0000256" key="13">
    <source>
        <dbReference type="ARBA" id="ARBA00048173"/>
    </source>
</evidence>
<evidence type="ECO:0000256" key="9">
    <source>
        <dbReference type="ARBA" id="ARBA00022908"/>
    </source>
</evidence>
<dbReference type="GO" id="GO:0003964">
    <property type="term" value="F:RNA-directed DNA polymerase activity"/>
    <property type="evidence" value="ECO:0007669"/>
    <property type="project" value="UniProtKB-KW"/>
</dbReference>
<comment type="catalytic activity">
    <reaction evidence="13">
        <text>DNA(n) + a 2'-deoxyribonucleoside 5'-triphosphate = DNA(n+1) + diphosphate</text>
        <dbReference type="Rhea" id="RHEA:22508"/>
        <dbReference type="Rhea" id="RHEA-COMP:17339"/>
        <dbReference type="Rhea" id="RHEA-COMP:17340"/>
        <dbReference type="ChEBI" id="CHEBI:33019"/>
        <dbReference type="ChEBI" id="CHEBI:61560"/>
        <dbReference type="ChEBI" id="CHEBI:173112"/>
        <dbReference type="EC" id="2.7.7.49"/>
    </reaction>
</comment>
<dbReference type="InterPro" id="IPR036397">
    <property type="entry name" value="RNaseH_sf"/>
</dbReference>
<dbReference type="OrthoDB" id="3261476at2759"/>
<keyword evidence="2" id="KW-0548">Nucleotidyltransferase</keyword>
<dbReference type="Gene3D" id="3.30.420.10">
    <property type="entry name" value="Ribonuclease H-like superfamily/Ribonuclease H"/>
    <property type="match status" value="1"/>
</dbReference>
<accession>A0A9Q3HCY5</accession>
<keyword evidence="10" id="KW-0695">RNA-directed DNA polymerase</keyword>
<dbReference type="GO" id="GO:0006310">
    <property type="term" value="P:DNA recombination"/>
    <property type="evidence" value="ECO:0007669"/>
    <property type="project" value="UniProtKB-KW"/>
</dbReference>
<dbReference type="Pfam" id="PF25597">
    <property type="entry name" value="SH3_retrovirus"/>
    <property type="match status" value="1"/>
</dbReference>
<dbReference type="PROSITE" id="PS50994">
    <property type="entry name" value="INTEGRASE"/>
    <property type="match status" value="1"/>
</dbReference>
<keyword evidence="1" id="KW-0815">Transposition</keyword>
<keyword evidence="17" id="KW-1185">Reference proteome</keyword>
<dbReference type="PANTHER" id="PTHR42648:SF11">
    <property type="entry name" value="TRANSPOSON TY4-P GAG-POL POLYPROTEIN"/>
    <property type="match status" value="1"/>
</dbReference>
<keyword evidence="11" id="KW-0808">Transferase</keyword>
<dbReference type="SUPFAM" id="SSF53098">
    <property type="entry name" value="Ribonuclease H-like"/>
    <property type="match status" value="1"/>
</dbReference>
<reference evidence="16" key="1">
    <citation type="submission" date="2021-03" db="EMBL/GenBank/DDBJ databases">
        <title>Draft genome sequence of rust myrtle Austropuccinia psidii MF-1, a brazilian biotype.</title>
        <authorList>
            <person name="Quecine M.C."/>
            <person name="Pachon D.M.R."/>
            <person name="Bonatelli M.L."/>
            <person name="Correr F.H."/>
            <person name="Franceschini L.M."/>
            <person name="Leite T.F."/>
            <person name="Margarido G.R.A."/>
            <person name="Almeida C.A."/>
            <person name="Ferrarezi J.A."/>
            <person name="Labate C.A."/>
        </authorList>
    </citation>
    <scope>NUCLEOTIDE SEQUENCE</scope>
    <source>
        <strain evidence="16">MF-1</strain>
    </source>
</reference>
<dbReference type="InterPro" id="IPR001584">
    <property type="entry name" value="Integrase_cat-core"/>
</dbReference>
<protein>
    <recommendedName>
        <fullName evidence="15">Integrase catalytic domain-containing protein</fullName>
    </recommendedName>
</protein>
<evidence type="ECO:0000313" key="16">
    <source>
        <dbReference type="EMBL" id="MBW0497545.1"/>
    </source>
</evidence>
<keyword evidence="3" id="KW-0540">Nuclease</keyword>
<gene>
    <name evidence="16" type="ORF">O181_037260</name>
</gene>
<dbReference type="InterPro" id="IPR039537">
    <property type="entry name" value="Retrotran_Ty1/copia-like"/>
</dbReference>
<keyword evidence="7" id="KW-0460">Magnesium</keyword>
<evidence type="ECO:0000256" key="3">
    <source>
        <dbReference type="ARBA" id="ARBA00022722"/>
    </source>
</evidence>
<keyword evidence="4" id="KW-0479">Metal-binding</keyword>
<feature type="domain" description="Integrase catalytic" evidence="15">
    <location>
        <begin position="1"/>
        <end position="85"/>
    </location>
</feature>
<dbReference type="GO" id="GO:0046872">
    <property type="term" value="F:metal ion binding"/>
    <property type="evidence" value="ECO:0007669"/>
    <property type="project" value="UniProtKB-KW"/>
</dbReference>
<keyword evidence="11" id="KW-0239">DNA-directed DNA polymerase</keyword>
<proteinExistence type="predicted"/>
<evidence type="ECO:0000313" key="17">
    <source>
        <dbReference type="Proteomes" id="UP000765509"/>
    </source>
</evidence>
<dbReference type="GO" id="GO:0003887">
    <property type="term" value="F:DNA-directed DNA polymerase activity"/>
    <property type="evidence" value="ECO:0007669"/>
    <property type="project" value="UniProtKB-KW"/>
</dbReference>
<evidence type="ECO:0000256" key="8">
    <source>
        <dbReference type="ARBA" id="ARBA00022884"/>
    </source>
</evidence>
<dbReference type="PANTHER" id="PTHR42648">
    <property type="entry name" value="TRANSPOSASE, PUTATIVE-RELATED"/>
    <property type="match status" value="1"/>
</dbReference>
<sequence length="149" mass="17229">MEFKRSLSSKGIHHKRSLPFFHQHNGIAERYKCTVTDMGRTILLGSGLPKTFWGHAFMWAAYTNNILPNIHTGDSTPVEILFGSKRILDQVWTFGEIAFVHVPQERRQKLSDRAVNAKVIMHLPDGNGWLFYDEDNNRFLSSAWARFPR</sequence>
<evidence type="ECO:0000256" key="4">
    <source>
        <dbReference type="ARBA" id="ARBA00022723"/>
    </source>
</evidence>
<dbReference type="InterPro" id="IPR057670">
    <property type="entry name" value="SH3_retrovirus"/>
</dbReference>
<dbReference type="AlphaFoldDB" id="A0A9Q3HCY5"/>
<keyword evidence="5" id="KW-0255">Endonuclease</keyword>
<evidence type="ECO:0000259" key="15">
    <source>
        <dbReference type="PROSITE" id="PS50994"/>
    </source>
</evidence>
<evidence type="ECO:0000256" key="6">
    <source>
        <dbReference type="ARBA" id="ARBA00022801"/>
    </source>
</evidence>
<comment type="caution">
    <text evidence="16">The sequence shown here is derived from an EMBL/GenBank/DDBJ whole genome shotgun (WGS) entry which is preliminary data.</text>
</comment>
<evidence type="ECO:0000256" key="5">
    <source>
        <dbReference type="ARBA" id="ARBA00022759"/>
    </source>
</evidence>
<evidence type="ECO:0000256" key="2">
    <source>
        <dbReference type="ARBA" id="ARBA00022695"/>
    </source>
</evidence>
<keyword evidence="9" id="KW-0229">DNA integration</keyword>
<dbReference type="EMBL" id="AVOT02014250">
    <property type="protein sequence ID" value="MBW0497545.1"/>
    <property type="molecule type" value="Genomic_DNA"/>
</dbReference>
<keyword evidence="6" id="KW-0378">Hydrolase</keyword>
<dbReference type="GO" id="GO:0003723">
    <property type="term" value="F:RNA binding"/>
    <property type="evidence" value="ECO:0007669"/>
    <property type="project" value="UniProtKB-KW"/>
</dbReference>
<comment type="catalytic activity">
    <reaction evidence="14">
        <text>DNA(n) + a 2'-deoxyribonucleoside 5'-triphosphate = DNA(n+1) + diphosphate</text>
        <dbReference type="Rhea" id="RHEA:22508"/>
        <dbReference type="Rhea" id="RHEA-COMP:17339"/>
        <dbReference type="Rhea" id="RHEA-COMP:17340"/>
        <dbReference type="ChEBI" id="CHEBI:33019"/>
        <dbReference type="ChEBI" id="CHEBI:61560"/>
        <dbReference type="ChEBI" id="CHEBI:173112"/>
        <dbReference type="EC" id="2.7.7.7"/>
    </reaction>
</comment>
<dbReference type="GO" id="GO:0005634">
    <property type="term" value="C:nucleus"/>
    <property type="evidence" value="ECO:0007669"/>
    <property type="project" value="UniProtKB-ARBA"/>
</dbReference>
<evidence type="ECO:0000256" key="1">
    <source>
        <dbReference type="ARBA" id="ARBA00022578"/>
    </source>
</evidence>
<dbReference type="Proteomes" id="UP000765509">
    <property type="component" value="Unassembled WGS sequence"/>
</dbReference>
<evidence type="ECO:0000256" key="12">
    <source>
        <dbReference type="ARBA" id="ARBA00023172"/>
    </source>
</evidence>
<dbReference type="GO" id="GO:0015074">
    <property type="term" value="P:DNA integration"/>
    <property type="evidence" value="ECO:0007669"/>
    <property type="project" value="UniProtKB-KW"/>
</dbReference>
<dbReference type="GO" id="GO:0004519">
    <property type="term" value="F:endonuclease activity"/>
    <property type="evidence" value="ECO:0007669"/>
    <property type="project" value="UniProtKB-KW"/>
</dbReference>
<keyword evidence="12" id="KW-0233">DNA recombination</keyword>
<evidence type="ECO:0000256" key="7">
    <source>
        <dbReference type="ARBA" id="ARBA00022842"/>
    </source>
</evidence>
<evidence type="ECO:0000256" key="10">
    <source>
        <dbReference type="ARBA" id="ARBA00022918"/>
    </source>
</evidence>
<keyword evidence="8" id="KW-0694">RNA-binding</keyword>
<evidence type="ECO:0000256" key="11">
    <source>
        <dbReference type="ARBA" id="ARBA00022932"/>
    </source>
</evidence>